<evidence type="ECO:0000313" key="4">
    <source>
        <dbReference type="Proteomes" id="UP001597181"/>
    </source>
</evidence>
<dbReference type="Gene3D" id="2.40.160.210">
    <property type="entry name" value="Acyl-CoA thioesterase, double hotdog domain"/>
    <property type="match status" value="1"/>
</dbReference>
<reference evidence="4" key="1">
    <citation type="journal article" date="2019" name="Int. J. Syst. Evol. Microbiol.">
        <title>The Global Catalogue of Microorganisms (GCM) 10K type strain sequencing project: providing services to taxonomists for standard genome sequencing and annotation.</title>
        <authorList>
            <consortium name="The Broad Institute Genomics Platform"/>
            <consortium name="The Broad Institute Genome Sequencing Center for Infectious Disease"/>
            <person name="Wu L."/>
            <person name="Ma J."/>
        </authorList>
    </citation>
    <scope>NUCLEOTIDE SEQUENCE [LARGE SCALE GENOMIC DNA]</scope>
    <source>
        <strain evidence="4">CCUG 50213</strain>
    </source>
</reference>
<sequence>MAFNSQSGDVATRSTIDSFLRTPPNGVRPAPPELWGFGGLHGGLAIAAMVDAMAASAEPTGQTGAGAQRLRSVTGRLHRAVREPFSVAAQTDAATRSTRSASARLFPSADEQPAAQTAPVAPLASATSLFGSDSPAPAPAFAPPFPDVPAWHAGGLFNPPPSFVPVSEFYELRVTGTNRPFAGGTDPSLTAWVRLTEDDQPPGQLRLLFLVDALAPSISAVLDTPQPVPTIELSVQFSGNRAVSPWVLVDARTAASGPDGWVTETIQVWGEDRAHLASATQLRLVRPLPAP</sequence>
<dbReference type="Proteomes" id="UP001597181">
    <property type="component" value="Unassembled WGS sequence"/>
</dbReference>
<accession>A0ABW3TNN9</accession>
<gene>
    <name evidence="3" type="ORF">ACFQ3U_10525</name>
</gene>
<dbReference type="InterPro" id="IPR029069">
    <property type="entry name" value="HotDog_dom_sf"/>
</dbReference>
<feature type="compositionally biased region" description="Polar residues" evidence="1">
    <location>
        <begin position="1"/>
        <end position="17"/>
    </location>
</feature>
<dbReference type="InterPro" id="IPR049450">
    <property type="entry name" value="ACOT8-like_C"/>
</dbReference>
<organism evidence="3 4">
    <name type="scientific">Leucobacter albus</name>
    <dbReference type="NCBI Taxonomy" id="272210"/>
    <lineage>
        <taxon>Bacteria</taxon>
        <taxon>Bacillati</taxon>
        <taxon>Actinomycetota</taxon>
        <taxon>Actinomycetes</taxon>
        <taxon>Micrococcales</taxon>
        <taxon>Microbacteriaceae</taxon>
        <taxon>Leucobacter</taxon>
    </lineage>
</organism>
<dbReference type="EMBL" id="JBHTLY010000004">
    <property type="protein sequence ID" value="MFD1202326.1"/>
    <property type="molecule type" value="Genomic_DNA"/>
</dbReference>
<protein>
    <recommendedName>
        <fullName evidence="2">Acyl-CoA thioesterase-like C-terminal domain-containing protein</fullName>
    </recommendedName>
</protein>
<evidence type="ECO:0000259" key="2">
    <source>
        <dbReference type="Pfam" id="PF20789"/>
    </source>
</evidence>
<dbReference type="RefSeq" id="WP_343960988.1">
    <property type="nucleotide sequence ID" value="NZ_BAAAKZ010000010.1"/>
</dbReference>
<name>A0ABW3TNN9_9MICO</name>
<proteinExistence type="predicted"/>
<evidence type="ECO:0000256" key="1">
    <source>
        <dbReference type="SAM" id="MobiDB-lite"/>
    </source>
</evidence>
<dbReference type="SUPFAM" id="SSF54637">
    <property type="entry name" value="Thioesterase/thiol ester dehydrase-isomerase"/>
    <property type="match status" value="1"/>
</dbReference>
<dbReference type="Pfam" id="PF20789">
    <property type="entry name" value="4HBT_3C"/>
    <property type="match status" value="1"/>
</dbReference>
<dbReference type="InterPro" id="IPR042171">
    <property type="entry name" value="Acyl-CoA_hotdog"/>
</dbReference>
<evidence type="ECO:0000313" key="3">
    <source>
        <dbReference type="EMBL" id="MFD1202326.1"/>
    </source>
</evidence>
<comment type="caution">
    <text evidence="3">The sequence shown here is derived from an EMBL/GenBank/DDBJ whole genome shotgun (WGS) entry which is preliminary data.</text>
</comment>
<feature type="domain" description="Acyl-CoA thioesterase-like C-terminal" evidence="2">
    <location>
        <begin position="143"/>
        <end position="284"/>
    </location>
</feature>
<keyword evidence="4" id="KW-1185">Reference proteome</keyword>
<feature type="region of interest" description="Disordered" evidence="1">
    <location>
        <begin position="1"/>
        <end position="27"/>
    </location>
</feature>